<dbReference type="Gene3D" id="1.20.120.450">
    <property type="entry name" value="dinb family like domain"/>
    <property type="match status" value="1"/>
</dbReference>
<organism evidence="1 2">
    <name type="scientific">Pyrenophora tritici-repentis</name>
    <dbReference type="NCBI Taxonomy" id="45151"/>
    <lineage>
        <taxon>Eukaryota</taxon>
        <taxon>Fungi</taxon>
        <taxon>Dikarya</taxon>
        <taxon>Ascomycota</taxon>
        <taxon>Pezizomycotina</taxon>
        <taxon>Dothideomycetes</taxon>
        <taxon>Pleosporomycetidae</taxon>
        <taxon>Pleosporales</taxon>
        <taxon>Pleosporineae</taxon>
        <taxon>Pleosporaceae</taxon>
        <taxon>Pyrenophora</taxon>
    </lineage>
</organism>
<dbReference type="OrthoDB" id="3724345at2759"/>
<dbReference type="SUPFAM" id="SSF109854">
    <property type="entry name" value="DinB/YfiT-like putative metalloenzymes"/>
    <property type="match status" value="1"/>
</dbReference>
<dbReference type="OMA" id="AYQVQSC"/>
<dbReference type="PANTHER" id="PTHR36922">
    <property type="entry name" value="BLL2446 PROTEIN"/>
    <property type="match status" value="1"/>
</dbReference>
<name>A0A2W1EZ12_9PLEO</name>
<dbReference type="PANTHER" id="PTHR36922:SF1">
    <property type="entry name" value="DUF1993 DOMAIN-CONTAINING PROTEIN"/>
    <property type="match status" value="1"/>
</dbReference>
<protein>
    <submittedName>
        <fullName evidence="1">DUF1993 domain containing protein</fullName>
    </submittedName>
</protein>
<reference evidence="2" key="1">
    <citation type="journal article" date="2022" name="Microb. Genom.">
        <title>A global pangenome for the wheat fungal pathogen Pyrenophora tritici-repentis and prediction of effector protein structural homology.</title>
        <authorList>
            <person name="Moolhuijzen P.M."/>
            <person name="See P.T."/>
            <person name="Shi G."/>
            <person name="Powell H.R."/>
            <person name="Cockram J."/>
            <person name="Jorgensen L.N."/>
            <person name="Benslimane H."/>
            <person name="Strelkov S.E."/>
            <person name="Turner J."/>
            <person name="Liu Z."/>
            <person name="Moffat C.S."/>
        </authorList>
    </citation>
    <scope>NUCLEOTIDE SEQUENCE [LARGE SCALE GENOMIC DNA]</scope>
</reference>
<evidence type="ECO:0000313" key="2">
    <source>
        <dbReference type="Proteomes" id="UP000249757"/>
    </source>
</evidence>
<dbReference type="AlphaFoldDB" id="A0A2W1EZ12"/>
<gene>
    <name evidence="1" type="ORF">Ptr86124_004802</name>
</gene>
<evidence type="ECO:0000313" key="1">
    <source>
        <dbReference type="EMBL" id="KAI1516265.1"/>
    </source>
</evidence>
<dbReference type="EMBL" id="NRDI02000005">
    <property type="protein sequence ID" value="KAI1516265.1"/>
    <property type="molecule type" value="Genomic_DNA"/>
</dbReference>
<keyword evidence="2" id="KW-1185">Reference proteome</keyword>
<comment type="caution">
    <text evidence="1">The sequence shown here is derived from an EMBL/GenBank/DDBJ whole genome shotgun (WGS) entry which is preliminary data.</text>
</comment>
<dbReference type="Proteomes" id="UP000249757">
    <property type="component" value="Unassembled WGS sequence"/>
</dbReference>
<accession>A0A2W1EZ12</accession>
<dbReference type="Pfam" id="PF09351">
    <property type="entry name" value="DUF1993"/>
    <property type="match status" value="1"/>
</dbReference>
<sequence>MSPIPLHTVAILPLISGLKNAHAFITKASVHCTTTSTPPEDFLTASLHPTMKDLRYQVYRFTDAAKFLPIRLNPALADRELKIPDEEQSFEELLERIQKTLRHLEEYKASDFEGVSNDDVIEIKFPGGKAIRMGVADHVARYSHPNFWFHVTTAYAVLRMKGVDLGKLDFLNGAGEIEILDLAQG</sequence>
<proteinExistence type="predicted"/>
<dbReference type="InterPro" id="IPR018531">
    <property type="entry name" value="DUF1993"/>
</dbReference>
<dbReference type="InterPro" id="IPR034660">
    <property type="entry name" value="DinB/YfiT-like"/>
</dbReference>